<feature type="region of interest" description="Disordered" evidence="1">
    <location>
        <begin position="1016"/>
        <end position="1119"/>
    </location>
</feature>
<dbReference type="InterPro" id="IPR025183">
    <property type="entry name" value="DUF4110"/>
</dbReference>
<protein>
    <submittedName>
        <fullName evidence="3">Kelch domain-containing protein</fullName>
    </submittedName>
</protein>
<dbReference type="PROSITE" id="PS51397">
    <property type="entry name" value="WLM"/>
    <property type="match status" value="1"/>
</dbReference>
<feature type="region of interest" description="Disordered" evidence="1">
    <location>
        <begin position="515"/>
        <end position="603"/>
    </location>
</feature>
<dbReference type="Gene3D" id="2.120.10.80">
    <property type="entry name" value="Kelch-type beta propeller"/>
    <property type="match status" value="2"/>
</dbReference>
<name>A0AAJ0FB75_9PEZI</name>
<dbReference type="Pfam" id="PF08325">
    <property type="entry name" value="WLM"/>
    <property type="match status" value="1"/>
</dbReference>
<feature type="compositionally biased region" description="Basic and acidic residues" evidence="1">
    <location>
        <begin position="438"/>
        <end position="453"/>
    </location>
</feature>
<feature type="compositionally biased region" description="Low complexity" evidence="1">
    <location>
        <begin position="1092"/>
        <end position="1103"/>
    </location>
</feature>
<feature type="compositionally biased region" description="Basic and acidic residues" evidence="1">
    <location>
        <begin position="1049"/>
        <end position="1064"/>
    </location>
</feature>
<dbReference type="InterPro" id="IPR052588">
    <property type="entry name" value="Kelch_domain_protein"/>
</dbReference>
<dbReference type="InterPro" id="IPR013536">
    <property type="entry name" value="WLM_dom"/>
</dbReference>
<dbReference type="Gene3D" id="3.30.2010.10">
    <property type="entry name" value="Metalloproteases ('zincins'), catalytic domain"/>
    <property type="match status" value="1"/>
</dbReference>
<sequence>MAKDKKGKTDSKKAKLAEKKQKQEKKAEKKAKVKATKDAGSDVEDVDLDAVLDEYRRQQEQFLKVTETVVDAPPRARAASCFLANPANSNQLLLFGGEYFNGALATFFNDLMVYYIDRDEWRCVTSPNAPLPRSGHAWCRGGNQANSVYLFGGEFSSPKQGTFYHYNDFWRLDPTAREWTRIEAKGKTPPARSGHRMTYFKNYIILFGGFQDTANQTKYLSDLWLYDTQNYVWHSPTLPAGQLKPEPRSSFTFLPHDQGAVLYGGYSRVKATVAAGKQTKGGGQGQRNILKPMIHQDCFFLRIIPPPADGPAGAPPVVRWEKRKKPANSPNPTRAGATMAFHKGRGIMFGGVHDVEESEEGIDSEFFNQLFAWNVERNRFFPLGLRKPRAQKKSGPADGQQRGGRRGRAQANEEELLRQLAALRAGGSIEDADEMEIDGEKEKEKEEEVKPTREMPVSAEMPHPRFNAQLTVQDDVLYIYGGTFEKGDREFTFDDMYAIDLGKMDGCKEIFSRPVEDWIASEDEDDDEDDDEEDEDEEDEDGDIEMDDESKQKLFTPSKRGKKPAEETPPESAPSTTEEEEETEATTTVDDGLPHPRPFESRRDFYQRTSNEWQEVLMTSLRWKGIQPESLTVKEIKAKAFEMSEEKWWDCREEITALEDEQEAAGIGEVVSLADRGEGAAVGGGGRRSSGINIKMPLGIQRINAKKSQPNDRIIFIKPLKGPDEAIAQDFLERIAAQCLPIMREHALSVTSLEEYEFNREFVGRNFNAGEVIQLVLRSQSGHWLPFSYVQMVMMHELAHCKQMNHSRAFWAVRNAYADQMRALWARGFTGEGLWGRGAKLATGEFERDVVDPGEQLVEHLCGGTYRSRTKRKRKGGKAVLTYQEQKERRILKKFGANGVVLGEDVRVKKELEKGRTVAAKPRVAASKRGRDLRAAAALARFDQAKKEEEEVVELDSDSEEEYEYEEGVDAVDLDGKRLVDGKGRGMIKVCEDENPQDQDAKNELDELRYLGSRAITSGRGQAMGSGTGEVKVESKPNRTTLDADPEIQEIKESRSAPEKKQDRQALAANLGAREVKTESKPDRQGSGRTIPETTTHKQQQPTKPKPPSPKEPPDTTTNSTGVCPVCSFANNKMAPTCAMCANVLHVRAMRGVWACSSQTCRGSSYRNAADCGVCGVCGERKPTSSSG</sequence>
<dbReference type="InterPro" id="IPR015915">
    <property type="entry name" value="Kelch-typ_b-propeller"/>
</dbReference>
<dbReference type="PANTHER" id="PTHR46063">
    <property type="entry name" value="KELCH DOMAIN-CONTAINING PROTEIN"/>
    <property type="match status" value="1"/>
</dbReference>
<feature type="region of interest" description="Disordered" evidence="1">
    <location>
        <begin position="436"/>
        <end position="456"/>
    </location>
</feature>
<evidence type="ECO:0000313" key="4">
    <source>
        <dbReference type="Proteomes" id="UP001239445"/>
    </source>
</evidence>
<dbReference type="PANTHER" id="PTHR46063:SF1">
    <property type="entry name" value="KELCH DOMAIN-CONTAINING PROTEIN 4"/>
    <property type="match status" value="1"/>
</dbReference>
<evidence type="ECO:0000259" key="2">
    <source>
        <dbReference type="PROSITE" id="PS51397"/>
    </source>
</evidence>
<feature type="compositionally biased region" description="Acidic residues" evidence="1">
    <location>
        <begin position="519"/>
        <end position="548"/>
    </location>
</feature>
<gene>
    <name evidence="3" type="ORF">QBC47DRAFT_460981</name>
</gene>
<evidence type="ECO:0000256" key="1">
    <source>
        <dbReference type="SAM" id="MobiDB-lite"/>
    </source>
</evidence>
<dbReference type="Proteomes" id="UP001239445">
    <property type="component" value="Unassembled WGS sequence"/>
</dbReference>
<dbReference type="EMBL" id="MU839834">
    <property type="protein sequence ID" value="KAK1754875.1"/>
    <property type="molecule type" value="Genomic_DNA"/>
</dbReference>
<comment type="caution">
    <text evidence="3">The sequence shown here is derived from an EMBL/GenBank/DDBJ whole genome shotgun (WGS) entry which is preliminary data.</text>
</comment>
<feature type="compositionally biased region" description="Basic and acidic residues" evidence="1">
    <location>
        <begin position="1074"/>
        <end position="1086"/>
    </location>
</feature>
<dbReference type="SUPFAM" id="SSF117281">
    <property type="entry name" value="Kelch motif"/>
    <property type="match status" value="1"/>
</dbReference>
<dbReference type="Pfam" id="PF24681">
    <property type="entry name" value="Kelch_KLHDC2_KLHL20_DRC7"/>
    <property type="match status" value="1"/>
</dbReference>
<feature type="region of interest" description="Disordered" evidence="1">
    <location>
        <begin position="386"/>
        <end position="412"/>
    </location>
</feature>
<keyword evidence="4" id="KW-1185">Reference proteome</keyword>
<accession>A0AAJ0FB75</accession>
<dbReference type="AlphaFoldDB" id="A0AAJ0FB75"/>
<feature type="compositionally biased region" description="Basic and acidic residues" evidence="1">
    <location>
        <begin position="592"/>
        <end position="603"/>
    </location>
</feature>
<evidence type="ECO:0000313" key="3">
    <source>
        <dbReference type="EMBL" id="KAK1754875.1"/>
    </source>
</evidence>
<proteinExistence type="predicted"/>
<feature type="domain" description="WLM" evidence="2">
    <location>
        <begin position="705"/>
        <end position="943"/>
    </location>
</feature>
<feature type="region of interest" description="Disordered" evidence="1">
    <location>
        <begin position="1"/>
        <end position="40"/>
    </location>
</feature>
<organism evidence="3 4">
    <name type="scientific">Echria macrotheca</name>
    <dbReference type="NCBI Taxonomy" id="438768"/>
    <lineage>
        <taxon>Eukaryota</taxon>
        <taxon>Fungi</taxon>
        <taxon>Dikarya</taxon>
        <taxon>Ascomycota</taxon>
        <taxon>Pezizomycotina</taxon>
        <taxon>Sordariomycetes</taxon>
        <taxon>Sordariomycetidae</taxon>
        <taxon>Sordariales</taxon>
        <taxon>Schizotheciaceae</taxon>
        <taxon>Echria</taxon>
    </lineage>
</organism>
<reference evidence="3" key="1">
    <citation type="submission" date="2023-06" db="EMBL/GenBank/DDBJ databases">
        <title>Genome-scale phylogeny and comparative genomics of the fungal order Sordariales.</title>
        <authorList>
            <consortium name="Lawrence Berkeley National Laboratory"/>
            <person name="Hensen N."/>
            <person name="Bonometti L."/>
            <person name="Westerberg I."/>
            <person name="Brannstrom I.O."/>
            <person name="Guillou S."/>
            <person name="Cros-Aarteil S."/>
            <person name="Calhoun S."/>
            <person name="Haridas S."/>
            <person name="Kuo A."/>
            <person name="Mondo S."/>
            <person name="Pangilinan J."/>
            <person name="Riley R."/>
            <person name="Labutti K."/>
            <person name="Andreopoulos B."/>
            <person name="Lipzen A."/>
            <person name="Chen C."/>
            <person name="Yanf M."/>
            <person name="Daum C."/>
            <person name="Ng V."/>
            <person name="Clum A."/>
            <person name="Steindorff A."/>
            <person name="Ohm R."/>
            <person name="Martin F."/>
            <person name="Silar P."/>
            <person name="Natvig D."/>
            <person name="Lalanne C."/>
            <person name="Gautier V."/>
            <person name="Ament-Velasquez S.L."/>
            <person name="Kruys A."/>
            <person name="Hutchinson M.I."/>
            <person name="Powell A.J."/>
            <person name="Barry K."/>
            <person name="Miller A.N."/>
            <person name="Grigoriev I.V."/>
            <person name="Debuchy R."/>
            <person name="Gladieux P."/>
            <person name="Thoren M.H."/>
            <person name="Johannesson H."/>
        </authorList>
    </citation>
    <scope>NUCLEOTIDE SEQUENCE</scope>
    <source>
        <strain evidence="3">PSN4</strain>
    </source>
</reference>
<feature type="compositionally biased region" description="Basic and acidic residues" evidence="1">
    <location>
        <begin position="1"/>
        <end position="27"/>
    </location>
</feature>
<dbReference type="Pfam" id="PF13422">
    <property type="entry name" value="DUF4110"/>
    <property type="match status" value="1"/>
</dbReference>